<name>A0A031LPL4_9CREN</name>
<evidence type="ECO:0000313" key="4">
    <source>
        <dbReference type="EMBL" id="EZQ07027.1"/>
    </source>
</evidence>
<dbReference type="CDD" id="cd02973">
    <property type="entry name" value="TRX_GRX_like"/>
    <property type="match status" value="1"/>
</dbReference>
<dbReference type="Pfam" id="PF13192">
    <property type="entry name" value="Thioredoxin_3"/>
    <property type="match status" value="1"/>
</dbReference>
<protein>
    <submittedName>
        <fullName evidence="4">Glutaredoxin</fullName>
    </submittedName>
</protein>
<dbReference type="STRING" id="1160895.CM19_06625"/>
<proteinExistence type="inferred from homology"/>
<dbReference type="OrthoDB" id="35385at2157"/>
<reference evidence="4 5" key="1">
    <citation type="submission" date="2014-03" db="EMBL/GenBank/DDBJ databases">
        <title>Draft genome sequence of the novel thermoacidophilic archaea Acidianus copahuensis ALE1 strain, isolated from Copahue volcanic area in Neuquen Argentina.</title>
        <authorList>
            <person name="Urbieta M.S."/>
            <person name="Rascovan N."/>
            <person name="Castro C."/>
            <person name="Revale S."/>
            <person name="Giaveno M.A."/>
            <person name="Vazquez M.P."/>
            <person name="Donati E.R."/>
        </authorList>
    </citation>
    <scope>NUCLEOTIDE SEQUENCE [LARGE SCALE GENOMIC DNA]</scope>
    <source>
        <strain evidence="4 5">ALE1</strain>
    </source>
</reference>
<sequence>MSYDYIIKQYLQVISNISIVQCKANEITDQLKEKIEIENIDSCNKPFIKVNKGKRTYFTYYGVPTMNELWPFLNALARISQEITQLDEKERELATQISGNIKLFVTPDCTKCPITAELLYQLPLINDKVVLEIIDVETYLELREKFRVMSVPKIVLDDKKELPGGFPPHILLKMLAKSSEP</sequence>
<accession>A0A031LPL4</accession>
<comment type="similarity">
    <text evidence="1">Belongs to the glutaredoxin family.</text>
</comment>
<dbReference type="InterPro" id="IPR012336">
    <property type="entry name" value="Thioredoxin-like_fold"/>
</dbReference>
<dbReference type="AlphaFoldDB" id="A0A031LPL4"/>
<feature type="domain" description="Thioredoxin-like fold" evidence="2">
    <location>
        <begin position="100"/>
        <end position="167"/>
    </location>
</feature>
<dbReference type="InterPro" id="IPR054067">
    <property type="entry name" value="SSO1120-like_N"/>
</dbReference>
<dbReference type="PANTHER" id="PTHR37170:SF1">
    <property type="entry name" value="GLUTAREDOXIN-LIKE PROTEIN"/>
    <property type="match status" value="1"/>
</dbReference>
<comment type="caution">
    <text evidence="4">The sequence shown here is derived from an EMBL/GenBank/DDBJ whole genome shotgun (WGS) entry which is preliminary data.</text>
</comment>
<keyword evidence="5" id="KW-1185">Reference proteome</keyword>
<dbReference type="Proteomes" id="UP000024332">
    <property type="component" value="Unassembled WGS sequence"/>
</dbReference>
<evidence type="ECO:0000259" key="2">
    <source>
        <dbReference type="Pfam" id="PF13192"/>
    </source>
</evidence>
<dbReference type="InterPro" id="IPR036249">
    <property type="entry name" value="Thioredoxin-like_sf"/>
</dbReference>
<evidence type="ECO:0000313" key="5">
    <source>
        <dbReference type="Proteomes" id="UP000024332"/>
    </source>
</evidence>
<feature type="domain" description="SSO1120-like N-terminal thioredoxin-like" evidence="3">
    <location>
        <begin position="3"/>
        <end position="81"/>
    </location>
</feature>
<evidence type="ECO:0000256" key="1">
    <source>
        <dbReference type="ARBA" id="ARBA00007787"/>
    </source>
</evidence>
<dbReference type="Gene3D" id="3.40.30.80">
    <property type="match status" value="1"/>
</dbReference>
<gene>
    <name evidence="4" type="ORF">CM19_06625</name>
</gene>
<dbReference type="EMBL" id="JFZT01000039">
    <property type="protein sequence ID" value="EZQ07027.1"/>
    <property type="molecule type" value="Genomic_DNA"/>
</dbReference>
<dbReference type="Pfam" id="PF21873">
    <property type="entry name" value="Thioredoxin_17"/>
    <property type="match status" value="1"/>
</dbReference>
<evidence type="ECO:0000259" key="3">
    <source>
        <dbReference type="Pfam" id="PF21873"/>
    </source>
</evidence>
<dbReference type="RefSeq" id="WP_048099545.1">
    <property type="nucleotide sequence ID" value="NZ_JFZT01000039.1"/>
</dbReference>
<dbReference type="PANTHER" id="PTHR37170">
    <property type="entry name" value="GLUTAREDOXIN-RELATED"/>
    <property type="match status" value="1"/>
</dbReference>
<organism evidence="4 5">
    <name type="scientific">Candidatus Acidianus copahuensis</name>
    <dbReference type="NCBI Taxonomy" id="1160895"/>
    <lineage>
        <taxon>Archaea</taxon>
        <taxon>Thermoproteota</taxon>
        <taxon>Thermoprotei</taxon>
        <taxon>Sulfolobales</taxon>
        <taxon>Sulfolobaceae</taxon>
        <taxon>Acidianus</taxon>
    </lineage>
</organism>
<dbReference type="SUPFAM" id="SSF52833">
    <property type="entry name" value="Thioredoxin-like"/>
    <property type="match status" value="1"/>
</dbReference>